<organism evidence="1 2">
    <name type="scientific">Naegleria lovaniensis</name>
    <name type="common">Amoeba</name>
    <dbReference type="NCBI Taxonomy" id="51637"/>
    <lineage>
        <taxon>Eukaryota</taxon>
        <taxon>Discoba</taxon>
        <taxon>Heterolobosea</taxon>
        <taxon>Tetramitia</taxon>
        <taxon>Eutetramitia</taxon>
        <taxon>Vahlkampfiidae</taxon>
        <taxon>Naegleria</taxon>
    </lineage>
</organism>
<accession>A0AA88GVV8</accession>
<protein>
    <submittedName>
        <fullName evidence="1">Uncharacterized protein</fullName>
    </submittedName>
</protein>
<dbReference type="Proteomes" id="UP000816034">
    <property type="component" value="Unassembled WGS sequence"/>
</dbReference>
<proteinExistence type="predicted"/>
<reference evidence="1 2" key="1">
    <citation type="journal article" date="2018" name="BMC Genomics">
        <title>The genome of Naegleria lovaniensis, the basis for a comparative approach to unravel pathogenicity factors of the human pathogenic amoeba N. fowleri.</title>
        <authorList>
            <person name="Liechti N."/>
            <person name="Schurch N."/>
            <person name="Bruggmann R."/>
            <person name="Wittwer M."/>
        </authorList>
    </citation>
    <scope>NUCLEOTIDE SEQUENCE [LARGE SCALE GENOMIC DNA]</scope>
    <source>
        <strain evidence="1 2">ATCC 30569</strain>
    </source>
</reference>
<evidence type="ECO:0000313" key="2">
    <source>
        <dbReference type="Proteomes" id="UP000816034"/>
    </source>
</evidence>
<dbReference type="AlphaFoldDB" id="A0AA88GVV8"/>
<comment type="caution">
    <text evidence="1">The sequence shown here is derived from an EMBL/GenBank/DDBJ whole genome shotgun (WGS) entry which is preliminary data.</text>
</comment>
<dbReference type="EMBL" id="PYSW02000014">
    <property type="protein sequence ID" value="KAG2387089.1"/>
    <property type="molecule type" value="Genomic_DNA"/>
</dbReference>
<dbReference type="RefSeq" id="XP_044551081.1">
    <property type="nucleotide sequence ID" value="XM_044691508.1"/>
</dbReference>
<sequence>MFSKFSVFECFSIISKTMNDQNDDNNNDHYERMMKRKVNERLNEVLKRNNMCLIDSEGMSEQYQHVSQKKKNHLQLFPSLPWMVVYVNDLPRGALVEIHSFAWMKKLQLPSDDDDDDEEMEQQWNDLPSLVLKEDVSLMSSLSNVQTEKQYGELRATNIRVLRLSPHLPLRLF</sequence>
<name>A0AA88GVV8_NAELO</name>
<keyword evidence="2" id="KW-1185">Reference proteome</keyword>
<gene>
    <name evidence="1" type="ORF">C9374_002124</name>
</gene>
<dbReference type="GeneID" id="68094580"/>
<evidence type="ECO:0000313" key="1">
    <source>
        <dbReference type="EMBL" id="KAG2387089.1"/>
    </source>
</evidence>